<dbReference type="Proteomes" id="UP000000460">
    <property type="component" value="Segment"/>
</dbReference>
<dbReference type="KEGG" id="vg:13996749"/>
<protein>
    <submittedName>
        <fullName evidence="1">Uncharacterized protein</fullName>
    </submittedName>
</protein>
<evidence type="ECO:0000313" key="2">
    <source>
        <dbReference type="Proteomes" id="UP000000460"/>
    </source>
</evidence>
<name>K4K7C4_9CAUD</name>
<proteinExistence type="predicted"/>
<organism evidence="1 2">
    <name type="scientific">Caulobacter phage CcrSwift</name>
    <dbReference type="NCBI Taxonomy" id="2927984"/>
    <lineage>
        <taxon>Viruses</taxon>
        <taxon>Duplodnaviria</taxon>
        <taxon>Heunggongvirae</taxon>
        <taxon>Uroviricota</taxon>
        <taxon>Caudoviricetes</taxon>
        <taxon>Jeanschmidtviridae</taxon>
        <taxon>Shapirovirus</taxon>
        <taxon>Shapirovirus swift</taxon>
    </lineage>
</organism>
<accession>K4K7C4</accession>
<reference evidence="1 2" key="1">
    <citation type="journal article" date="2012" name="BMC Genomics">
        <title>The Caulobacter crescentus phage phiCbK: genomics of a canonical phage.</title>
        <authorList>
            <person name="Gill J.J."/>
            <person name="Berry J.D."/>
            <person name="Russell W.K."/>
            <person name="Lessor L."/>
            <person name="Escobar Garcia D.A."/>
            <person name="Hernandez D."/>
            <person name="Kane A."/>
            <person name="Keene J."/>
            <person name="Maddox M."/>
            <person name="Martin R."/>
            <person name="Mohan S."/>
            <person name="Thorn A.M."/>
            <person name="Russell D.H."/>
            <person name="Young R."/>
        </authorList>
    </citation>
    <scope>NUCLEOTIDE SEQUENCE [LARGE SCALE GENOMIC DNA]</scope>
</reference>
<keyword evidence="2" id="KW-1185">Reference proteome</keyword>
<gene>
    <name evidence="1" type="ORF">CcrSwift_gp214</name>
</gene>
<dbReference type="RefSeq" id="YP_006989947.1">
    <property type="nucleotide sequence ID" value="NC_019411.1"/>
</dbReference>
<dbReference type="EMBL" id="JX100809">
    <property type="protein sequence ID" value="AFU88532.1"/>
    <property type="molecule type" value="Genomic_DNA"/>
</dbReference>
<sequence>MSAQAHDPFWLQGFYPLPNNRYYGNRASIPDAERTWKLHSKFPNLTEAALDVDCGVGKTDDRSWRVIDIRTGLVVYPASMAGEKATEDGREIPTFQVESYRPRHGHNKAGWGNHSGPISSLKEARAWLTYMVNEDPCDSTGYPTKFRIVDIRTGDVIEEQALRGDTTQSTKLLAEAEQLIAAAKLLKEAAGAKSIKGRFAKEDKARDILYRLQEAR</sequence>
<evidence type="ECO:0000313" key="1">
    <source>
        <dbReference type="EMBL" id="AFU88532.1"/>
    </source>
</evidence>
<dbReference type="GeneID" id="13996749"/>